<name>B4LRL1_DROVI</name>
<accession>B4LRL1</accession>
<feature type="region of interest" description="Disordered" evidence="1">
    <location>
        <begin position="57"/>
        <end position="82"/>
    </location>
</feature>
<protein>
    <submittedName>
        <fullName evidence="2">Uncharacterized protein</fullName>
    </submittedName>
</protein>
<organism evidence="2 3">
    <name type="scientific">Drosophila virilis</name>
    <name type="common">Fruit fly</name>
    <dbReference type="NCBI Taxonomy" id="7244"/>
    <lineage>
        <taxon>Eukaryota</taxon>
        <taxon>Metazoa</taxon>
        <taxon>Ecdysozoa</taxon>
        <taxon>Arthropoda</taxon>
        <taxon>Hexapoda</taxon>
        <taxon>Insecta</taxon>
        <taxon>Pterygota</taxon>
        <taxon>Neoptera</taxon>
        <taxon>Endopterygota</taxon>
        <taxon>Diptera</taxon>
        <taxon>Brachycera</taxon>
        <taxon>Muscomorpha</taxon>
        <taxon>Ephydroidea</taxon>
        <taxon>Drosophilidae</taxon>
        <taxon>Drosophila</taxon>
    </lineage>
</organism>
<dbReference type="FunCoup" id="B4LRL1">
    <property type="interactions" value="7"/>
</dbReference>
<dbReference type="eggNOG" id="ENOG502T963">
    <property type="taxonomic scope" value="Eukaryota"/>
</dbReference>
<dbReference type="AlphaFoldDB" id="B4LRL1"/>
<evidence type="ECO:0000256" key="1">
    <source>
        <dbReference type="SAM" id="MobiDB-lite"/>
    </source>
</evidence>
<sequence length="226" mass="26193">MSYLLTEIALEMLGYKFYDTNGVFHLINFQQSMTAAQTDLQSHPEEPSLMEYIEQQSDPETDKNGHDQPQPPTVPSTISLRGTPVRALAKMMEYESDKLQNGHEQQQKQQQQQPNHLNSPAGAESSIVLPKTSNSLRRTPAKALTKIMDYENFNIRNQIIRRMEKVLKKETHIPNKVALQDCLNAELTKIVKDADDMHEFRKFLEERLRRIDSRPYETYIRTFGVE</sequence>
<evidence type="ECO:0000313" key="2">
    <source>
        <dbReference type="EMBL" id="EDW63606.2"/>
    </source>
</evidence>
<dbReference type="KEGG" id="dvi:6628240"/>
<dbReference type="Proteomes" id="UP000008792">
    <property type="component" value="Unassembled WGS sequence"/>
</dbReference>
<feature type="region of interest" description="Disordered" evidence="1">
    <location>
        <begin position="97"/>
        <end position="134"/>
    </location>
</feature>
<dbReference type="OrthoDB" id="7913971at2759"/>
<dbReference type="InParanoid" id="B4LRL1"/>
<dbReference type="HOGENOM" id="CLU_1284511_0_0_1"/>
<keyword evidence="3" id="KW-1185">Reference proteome</keyword>
<gene>
    <name evidence="2" type="primary">Dvir\GJ12162</name>
    <name evidence="2" type="ORF">Dvir_GJ12162</name>
</gene>
<proteinExistence type="predicted"/>
<dbReference type="EMBL" id="CH940649">
    <property type="protein sequence ID" value="EDW63606.2"/>
    <property type="molecule type" value="Genomic_DNA"/>
</dbReference>
<reference evidence="2 3" key="1">
    <citation type="journal article" date="2007" name="Nature">
        <title>Evolution of genes and genomes on the Drosophila phylogeny.</title>
        <authorList>
            <consortium name="Drosophila 12 Genomes Consortium"/>
            <person name="Clark A.G."/>
            <person name="Eisen M.B."/>
            <person name="Smith D.R."/>
            <person name="Bergman C.M."/>
            <person name="Oliver B."/>
            <person name="Markow T.A."/>
            <person name="Kaufman T.C."/>
            <person name="Kellis M."/>
            <person name="Gelbart W."/>
            <person name="Iyer V.N."/>
            <person name="Pollard D.A."/>
            <person name="Sackton T.B."/>
            <person name="Larracuente A.M."/>
            <person name="Singh N.D."/>
            <person name="Abad J.P."/>
            <person name="Abt D.N."/>
            <person name="Adryan B."/>
            <person name="Aguade M."/>
            <person name="Akashi H."/>
            <person name="Anderson W.W."/>
            <person name="Aquadro C.F."/>
            <person name="Ardell D.H."/>
            <person name="Arguello R."/>
            <person name="Artieri C.G."/>
            <person name="Barbash D.A."/>
            <person name="Barker D."/>
            <person name="Barsanti P."/>
            <person name="Batterham P."/>
            <person name="Batzoglou S."/>
            <person name="Begun D."/>
            <person name="Bhutkar A."/>
            <person name="Blanco E."/>
            <person name="Bosak S.A."/>
            <person name="Bradley R.K."/>
            <person name="Brand A.D."/>
            <person name="Brent M.R."/>
            <person name="Brooks A.N."/>
            <person name="Brown R.H."/>
            <person name="Butlin R.K."/>
            <person name="Caggese C."/>
            <person name="Calvi B.R."/>
            <person name="Bernardo de Carvalho A."/>
            <person name="Caspi A."/>
            <person name="Castrezana S."/>
            <person name="Celniker S.E."/>
            <person name="Chang J.L."/>
            <person name="Chapple C."/>
            <person name="Chatterji S."/>
            <person name="Chinwalla A."/>
            <person name="Civetta A."/>
            <person name="Clifton S.W."/>
            <person name="Comeron J.M."/>
            <person name="Costello J.C."/>
            <person name="Coyne J.A."/>
            <person name="Daub J."/>
            <person name="David R.G."/>
            <person name="Delcher A.L."/>
            <person name="Delehaunty K."/>
            <person name="Do C.B."/>
            <person name="Ebling H."/>
            <person name="Edwards K."/>
            <person name="Eickbush T."/>
            <person name="Evans J.D."/>
            <person name="Filipski A."/>
            <person name="Findeiss S."/>
            <person name="Freyhult E."/>
            <person name="Fulton L."/>
            <person name="Fulton R."/>
            <person name="Garcia A.C."/>
            <person name="Gardiner A."/>
            <person name="Garfield D.A."/>
            <person name="Garvin B.E."/>
            <person name="Gibson G."/>
            <person name="Gilbert D."/>
            <person name="Gnerre S."/>
            <person name="Godfrey J."/>
            <person name="Good R."/>
            <person name="Gotea V."/>
            <person name="Gravely B."/>
            <person name="Greenberg A.J."/>
            <person name="Griffiths-Jones S."/>
            <person name="Gross S."/>
            <person name="Guigo R."/>
            <person name="Gustafson E.A."/>
            <person name="Haerty W."/>
            <person name="Hahn M.W."/>
            <person name="Halligan D.L."/>
            <person name="Halpern A.L."/>
            <person name="Halter G.M."/>
            <person name="Han M.V."/>
            <person name="Heger A."/>
            <person name="Hillier L."/>
            <person name="Hinrichs A.S."/>
            <person name="Holmes I."/>
            <person name="Hoskins R.A."/>
            <person name="Hubisz M.J."/>
            <person name="Hultmark D."/>
            <person name="Huntley M.A."/>
            <person name="Jaffe D.B."/>
            <person name="Jagadeeshan S."/>
            <person name="Jeck W.R."/>
            <person name="Johnson J."/>
            <person name="Jones C.D."/>
            <person name="Jordan W.C."/>
            <person name="Karpen G.H."/>
            <person name="Kataoka E."/>
            <person name="Keightley P.D."/>
            <person name="Kheradpour P."/>
            <person name="Kirkness E.F."/>
            <person name="Koerich L.B."/>
            <person name="Kristiansen K."/>
            <person name="Kudrna D."/>
            <person name="Kulathinal R.J."/>
            <person name="Kumar S."/>
            <person name="Kwok R."/>
            <person name="Lander E."/>
            <person name="Langley C.H."/>
            <person name="Lapoint R."/>
            <person name="Lazzaro B.P."/>
            <person name="Lee S.J."/>
            <person name="Levesque L."/>
            <person name="Li R."/>
            <person name="Lin C.F."/>
            <person name="Lin M.F."/>
            <person name="Lindblad-Toh K."/>
            <person name="Llopart A."/>
            <person name="Long M."/>
            <person name="Low L."/>
            <person name="Lozovsky E."/>
            <person name="Lu J."/>
            <person name="Luo M."/>
            <person name="Machado C.A."/>
            <person name="Makalowski W."/>
            <person name="Marzo M."/>
            <person name="Matsuda M."/>
            <person name="Matzkin L."/>
            <person name="McAllister B."/>
            <person name="McBride C.S."/>
            <person name="McKernan B."/>
            <person name="McKernan K."/>
            <person name="Mendez-Lago M."/>
            <person name="Minx P."/>
            <person name="Mollenhauer M.U."/>
            <person name="Montooth K."/>
            <person name="Mount S.M."/>
            <person name="Mu X."/>
            <person name="Myers E."/>
            <person name="Negre B."/>
            <person name="Newfeld S."/>
            <person name="Nielsen R."/>
            <person name="Noor M.A."/>
            <person name="O'Grady P."/>
            <person name="Pachter L."/>
            <person name="Papaceit M."/>
            <person name="Parisi M.J."/>
            <person name="Parisi M."/>
            <person name="Parts L."/>
            <person name="Pedersen J.S."/>
            <person name="Pesole G."/>
            <person name="Phillippy A.M."/>
            <person name="Ponting C.P."/>
            <person name="Pop M."/>
            <person name="Porcelli D."/>
            <person name="Powell J.R."/>
            <person name="Prohaska S."/>
            <person name="Pruitt K."/>
            <person name="Puig M."/>
            <person name="Quesneville H."/>
            <person name="Ram K.R."/>
            <person name="Rand D."/>
            <person name="Rasmussen M.D."/>
            <person name="Reed L.K."/>
            <person name="Reenan R."/>
            <person name="Reily A."/>
            <person name="Remington K.A."/>
            <person name="Rieger T.T."/>
            <person name="Ritchie M.G."/>
            <person name="Robin C."/>
            <person name="Rogers Y.H."/>
            <person name="Rohde C."/>
            <person name="Rozas J."/>
            <person name="Rubenfield M.J."/>
            <person name="Ruiz A."/>
            <person name="Russo S."/>
            <person name="Salzberg S.L."/>
            <person name="Sanchez-Gracia A."/>
            <person name="Saranga D.J."/>
            <person name="Sato H."/>
            <person name="Schaeffer S.W."/>
            <person name="Schatz M.C."/>
            <person name="Schlenke T."/>
            <person name="Schwartz R."/>
            <person name="Segarra C."/>
            <person name="Singh R.S."/>
            <person name="Sirot L."/>
            <person name="Sirota M."/>
            <person name="Sisneros N.B."/>
            <person name="Smith C.D."/>
            <person name="Smith T.F."/>
            <person name="Spieth J."/>
            <person name="Stage D.E."/>
            <person name="Stark A."/>
            <person name="Stephan W."/>
            <person name="Strausberg R.L."/>
            <person name="Strempel S."/>
            <person name="Sturgill D."/>
            <person name="Sutton G."/>
            <person name="Sutton G.G."/>
            <person name="Tao W."/>
            <person name="Teichmann S."/>
            <person name="Tobari Y.N."/>
            <person name="Tomimura Y."/>
            <person name="Tsolas J.M."/>
            <person name="Valente V.L."/>
            <person name="Venter E."/>
            <person name="Venter J.C."/>
            <person name="Vicario S."/>
            <person name="Vieira F.G."/>
            <person name="Vilella A.J."/>
            <person name="Villasante A."/>
            <person name="Walenz B."/>
            <person name="Wang J."/>
            <person name="Wasserman M."/>
            <person name="Watts T."/>
            <person name="Wilson D."/>
            <person name="Wilson R.K."/>
            <person name="Wing R.A."/>
            <person name="Wolfner M.F."/>
            <person name="Wong A."/>
            <person name="Wong G.K."/>
            <person name="Wu C.I."/>
            <person name="Wu G."/>
            <person name="Yamamoto D."/>
            <person name="Yang H.P."/>
            <person name="Yang S.P."/>
            <person name="Yorke J.A."/>
            <person name="Yoshida K."/>
            <person name="Zdobnov E."/>
            <person name="Zhang P."/>
            <person name="Zhang Y."/>
            <person name="Zimin A.V."/>
            <person name="Baldwin J."/>
            <person name="Abdouelleil A."/>
            <person name="Abdulkadir J."/>
            <person name="Abebe A."/>
            <person name="Abera B."/>
            <person name="Abreu J."/>
            <person name="Acer S.C."/>
            <person name="Aftuck L."/>
            <person name="Alexander A."/>
            <person name="An P."/>
            <person name="Anderson E."/>
            <person name="Anderson S."/>
            <person name="Arachi H."/>
            <person name="Azer M."/>
            <person name="Bachantsang P."/>
            <person name="Barry A."/>
            <person name="Bayul T."/>
            <person name="Berlin A."/>
            <person name="Bessette D."/>
            <person name="Bloom T."/>
            <person name="Blye J."/>
            <person name="Boguslavskiy L."/>
            <person name="Bonnet C."/>
            <person name="Boukhgalter B."/>
            <person name="Bourzgui I."/>
            <person name="Brown A."/>
            <person name="Cahill P."/>
            <person name="Channer S."/>
            <person name="Cheshatsang Y."/>
            <person name="Chuda L."/>
            <person name="Citroen M."/>
            <person name="Collymore A."/>
            <person name="Cooke P."/>
            <person name="Costello M."/>
            <person name="D'Aco K."/>
            <person name="Daza R."/>
            <person name="De Haan G."/>
            <person name="DeGray S."/>
            <person name="DeMaso C."/>
            <person name="Dhargay N."/>
            <person name="Dooley K."/>
            <person name="Dooley E."/>
            <person name="Doricent M."/>
            <person name="Dorje P."/>
            <person name="Dorjee K."/>
            <person name="Dupes A."/>
            <person name="Elong R."/>
            <person name="Falk J."/>
            <person name="Farina A."/>
            <person name="Faro S."/>
            <person name="Ferguson D."/>
            <person name="Fisher S."/>
            <person name="Foley C.D."/>
            <person name="Franke A."/>
            <person name="Friedrich D."/>
            <person name="Gadbois L."/>
            <person name="Gearin G."/>
            <person name="Gearin C.R."/>
            <person name="Giannoukos G."/>
            <person name="Goode T."/>
            <person name="Graham J."/>
            <person name="Grandbois E."/>
            <person name="Grewal S."/>
            <person name="Gyaltsen K."/>
            <person name="Hafez N."/>
            <person name="Hagos B."/>
            <person name="Hall J."/>
            <person name="Henson C."/>
            <person name="Hollinger A."/>
            <person name="Honan T."/>
            <person name="Huard M.D."/>
            <person name="Hughes L."/>
            <person name="Hurhula B."/>
            <person name="Husby M.E."/>
            <person name="Kamat A."/>
            <person name="Kanga B."/>
            <person name="Kashin S."/>
            <person name="Khazanovich D."/>
            <person name="Kisner P."/>
            <person name="Lance K."/>
            <person name="Lara M."/>
            <person name="Lee W."/>
            <person name="Lennon N."/>
            <person name="Letendre F."/>
            <person name="LeVine R."/>
            <person name="Lipovsky A."/>
            <person name="Liu X."/>
            <person name="Liu J."/>
            <person name="Liu S."/>
            <person name="Lokyitsang T."/>
            <person name="Lokyitsang Y."/>
            <person name="Lubonja R."/>
            <person name="Lui A."/>
            <person name="MacDonald P."/>
            <person name="Magnisalis V."/>
            <person name="Maru K."/>
            <person name="Matthews C."/>
            <person name="McCusker W."/>
            <person name="McDonough S."/>
            <person name="Mehta T."/>
            <person name="Meldrim J."/>
            <person name="Meneus L."/>
            <person name="Mihai O."/>
            <person name="Mihalev A."/>
            <person name="Mihova T."/>
            <person name="Mittelman R."/>
            <person name="Mlenga V."/>
            <person name="Montmayeur A."/>
            <person name="Mulrain L."/>
            <person name="Navidi A."/>
            <person name="Naylor J."/>
            <person name="Negash T."/>
            <person name="Nguyen T."/>
            <person name="Nguyen N."/>
            <person name="Nicol R."/>
            <person name="Norbu C."/>
            <person name="Norbu N."/>
            <person name="Novod N."/>
            <person name="O'Neill B."/>
            <person name="Osman S."/>
            <person name="Markiewicz E."/>
            <person name="Oyono O.L."/>
            <person name="Patti C."/>
            <person name="Phunkhang P."/>
            <person name="Pierre F."/>
            <person name="Priest M."/>
            <person name="Raghuraman S."/>
            <person name="Rege F."/>
            <person name="Reyes R."/>
            <person name="Rise C."/>
            <person name="Rogov P."/>
            <person name="Ross K."/>
            <person name="Ryan E."/>
            <person name="Settipalli S."/>
            <person name="Shea T."/>
            <person name="Sherpa N."/>
            <person name="Shi L."/>
            <person name="Shih D."/>
            <person name="Sparrow T."/>
            <person name="Spaulding J."/>
            <person name="Stalker J."/>
            <person name="Stange-Thomann N."/>
            <person name="Stavropoulos S."/>
            <person name="Stone C."/>
            <person name="Strader C."/>
            <person name="Tesfaye S."/>
            <person name="Thomson T."/>
            <person name="Thoulutsang Y."/>
            <person name="Thoulutsang D."/>
            <person name="Topham K."/>
            <person name="Topping I."/>
            <person name="Tsamla T."/>
            <person name="Vassiliev H."/>
            <person name="Vo A."/>
            <person name="Wangchuk T."/>
            <person name="Wangdi T."/>
            <person name="Weiand M."/>
            <person name="Wilkinson J."/>
            <person name="Wilson A."/>
            <person name="Yadav S."/>
            <person name="Young G."/>
            <person name="Yu Q."/>
            <person name="Zembek L."/>
            <person name="Zhong D."/>
            <person name="Zimmer A."/>
            <person name="Zwirko Z."/>
            <person name="Jaffe D.B."/>
            <person name="Alvarez P."/>
            <person name="Brockman W."/>
            <person name="Butler J."/>
            <person name="Chin C."/>
            <person name="Gnerre S."/>
            <person name="Grabherr M."/>
            <person name="Kleber M."/>
            <person name="Mauceli E."/>
            <person name="MacCallum I."/>
        </authorList>
    </citation>
    <scope>NUCLEOTIDE SEQUENCE [LARGE SCALE GENOMIC DNA]</scope>
    <source>
        <strain evidence="3">Tucson 15010-1051.87</strain>
    </source>
</reference>
<evidence type="ECO:0000313" key="3">
    <source>
        <dbReference type="Proteomes" id="UP000008792"/>
    </source>
</evidence>